<dbReference type="PROSITE" id="PS50102">
    <property type="entry name" value="RRM"/>
    <property type="match status" value="1"/>
</dbReference>
<gene>
    <name evidence="4" type="ORF">RJ640_005878</name>
</gene>
<protein>
    <recommendedName>
        <fullName evidence="3">RRM domain-containing protein</fullName>
    </recommendedName>
</protein>
<dbReference type="InterPro" id="IPR035979">
    <property type="entry name" value="RBD_domain_sf"/>
</dbReference>
<evidence type="ECO:0000259" key="3">
    <source>
        <dbReference type="PROSITE" id="PS50102"/>
    </source>
</evidence>
<keyword evidence="5" id="KW-1185">Reference proteome</keyword>
<feature type="region of interest" description="Disordered" evidence="2">
    <location>
        <begin position="185"/>
        <end position="209"/>
    </location>
</feature>
<dbReference type="GO" id="GO:0003723">
    <property type="term" value="F:RNA binding"/>
    <property type="evidence" value="ECO:0007669"/>
    <property type="project" value="UniProtKB-UniRule"/>
</dbReference>
<dbReference type="Gene3D" id="3.30.70.330">
    <property type="match status" value="1"/>
</dbReference>
<accession>A0AA88UTM5</accession>
<name>A0AA88UTM5_9ASTE</name>
<sequence length="334" mass="36966">MSRVYVGNLDPRVSERELEDEFRVFGVIRRPAMHRGSCSGFFFVNLVVNSINAAQERMVKTNGRVLFIYNMRGQDASMGQALFGDPNSTYPVKRESKVGSCQCVQVNVVRPIAAKEFIWNHEKMRDRQQDFGRGVVRLSQGVTHDDGAPQLLESSFSLYIDWLNMFIGCGLLSFSKPNVGATYGEDGHKPGSSSNGVKNENQVEDANPPLRTNSGLLKAIKACCCYLSSFEACPSVDADAFAKQVREIHVNDGQGFTVVVYKAHADVRRWFAKLVNSKKEAVTIESGLNGILKVLFGSRHNHVVAGAKIHYPPSPLPLPRTASDLLLYSPLNKL</sequence>
<dbReference type="AlphaFoldDB" id="A0AA88UTM5"/>
<reference evidence="4" key="1">
    <citation type="submission" date="2022-12" db="EMBL/GenBank/DDBJ databases">
        <title>Draft genome assemblies for two species of Escallonia (Escalloniales).</title>
        <authorList>
            <person name="Chanderbali A."/>
            <person name="Dervinis C."/>
            <person name="Anghel I."/>
            <person name="Soltis D."/>
            <person name="Soltis P."/>
            <person name="Zapata F."/>
        </authorList>
    </citation>
    <scope>NUCLEOTIDE SEQUENCE</scope>
    <source>
        <strain evidence="4">UCBG92.1500</strain>
        <tissue evidence="4">Leaf</tissue>
    </source>
</reference>
<dbReference type="SUPFAM" id="SSF54928">
    <property type="entry name" value="RNA-binding domain, RBD"/>
    <property type="match status" value="1"/>
</dbReference>
<dbReference type="Proteomes" id="UP001187471">
    <property type="component" value="Unassembled WGS sequence"/>
</dbReference>
<dbReference type="SMART" id="SM00360">
    <property type="entry name" value="RRM"/>
    <property type="match status" value="1"/>
</dbReference>
<evidence type="ECO:0000313" key="5">
    <source>
        <dbReference type="Proteomes" id="UP001187471"/>
    </source>
</evidence>
<evidence type="ECO:0000256" key="1">
    <source>
        <dbReference type="PROSITE-ProRule" id="PRU00176"/>
    </source>
</evidence>
<dbReference type="InterPro" id="IPR012677">
    <property type="entry name" value="Nucleotide-bd_a/b_plait_sf"/>
</dbReference>
<organism evidence="4 5">
    <name type="scientific">Escallonia rubra</name>
    <dbReference type="NCBI Taxonomy" id="112253"/>
    <lineage>
        <taxon>Eukaryota</taxon>
        <taxon>Viridiplantae</taxon>
        <taxon>Streptophyta</taxon>
        <taxon>Embryophyta</taxon>
        <taxon>Tracheophyta</taxon>
        <taxon>Spermatophyta</taxon>
        <taxon>Magnoliopsida</taxon>
        <taxon>eudicotyledons</taxon>
        <taxon>Gunneridae</taxon>
        <taxon>Pentapetalae</taxon>
        <taxon>asterids</taxon>
        <taxon>campanulids</taxon>
        <taxon>Escalloniales</taxon>
        <taxon>Escalloniaceae</taxon>
        <taxon>Escallonia</taxon>
    </lineage>
</organism>
<proteinExistence type="predicted"/>
<evidence type="ECO:0000256" key="2">
    <source>
        <dbReference type="SAM" id="MobiDB-lite"/>
    </source>
</evidence>
<evidence type="ECO:0000313" key="4">
    <source>
        <dbReference type="EMBL" id="KAK2994006.1"/>
    </source>
</evidence>
<feature type="domain" description="RRM" evidence="3">
    <location>
        <begin position="2"/>
        <end position="73"/>
    </location>
</feature>
<feature type="compositionally biased region" description="Polar residues" evidence="2">
    <location>
        <begin position="191"/>
        <end position="200"/>
    </location>
</feature>
<comment type="caution">
    <text evidence="4">The sequence shown here is derived from an EMBL/GenBank/DDBJ whole genome shotgun (WGS) entry which is preliminary data.</text>
</comment>
<dbReference type="Pfam" id="PF00076">
    <property type="entry name" value="RRM_1"/>
    <property type="match status" value="1"/>
</dbReference>
<keyword evidence="1" id="KW-0694">RNA-binding</keyword>
<dbReference type="EMBL" id="JAVXUO010000253">
    <property type="protein sequence ID" value="KAK2994006.1"/>
    <property type="molecule type" value="Genomic_DNA"/>
</dbReference>
<dbReference type="InterPro" id="IPR000504">
    <property type="entry name" value="RRM_dom"/>
</dbReference>